<comment type="similarity">
    <text evidence="4">Belongs to the class I-like SAM-binding methyltransferase superfamily. gTMT family.</text>
</comment>
<keyword evidence="8" id="KW-1185">Reference proteome</keyword>
<dbReference type="Gene3D" id="3.40.50.150">
    <property type="entry name" value="Vaccinia Virus protein VP39"/>
    <property type="match status" value="1"/>
</dbReference>
<feature type="region of interest" description="SAM motif I" evidence="4">
    <location>
        <begin position="177"/>
        <end position="186"/>
    </location>
</feature>
<keyword evidence="2 4" id="KW-0808">Transferase</keyword>
<evidence type="ECO:0000256" key="1">
    <source>
        <dbReference type="ARBA" id="ARBA00022603"/>
    </source>
</evidence>
<sequence>MAQAHAALFHHALPSTSTAAAAHRSRVPPAPRRPRRLRPMASSTTTQAPAPAPPGLKEGIAGLYDESSGVWESIWGDHMHHGFYDSGEAASMSDHRRAQIRMIEEALAFAAVPGEPSLPHPGRTLVVGYLQIDWLRPPFVLYVFLGTSCSLGRTNHGLCLFLIFSLADDPEKKPKTIVDVGCGIGGSSRYLAKKYGAQCKGITLSPVQAERGNALAAAQGLSDQVSLQVADALEQPFPDGQFDLVWSMESGEHMPDKSKFVSELARVAAPGGTIIIVTWCHRNLEPSESSLKPDELNLLKRICDAYYLPDWCSPSDYVSIAKSLSLEDIKTADWSENVAPFWPAVIKSALTWKGLTSLLTSGWKTIRGAMVMPLMIQGYKKGLIKFTIITCRKPGAA</sequence>
<evidence type="ECO:0000256" key="3">
    <source>
        <dbReference type="ARBA" id="ARBA00022691"/>
    </source>
</evidence>
<accession>A0A835KFX9</accession>
<dbReference type="PANTHER" id="PTHR43591:SF81">
    <property type="entry name" value="MAGNESIUM PROTOPORPHYRIN IX METHYLTRANSFERASE, CHLOROPLASTIC-RELATED"/>
    <property type="match status" value="1"/>
</dbReference>
<dbReference type="InterPro" id="IPR025774">
    <property type="entry name" value="PiNMT-like"/>
</dbReference>
<dbReference type="PROSITE" id="PS51581">
    <property type="entry name" value="SAM_GTMT"/>
    <property type="match status" value="1"/>
</dbReference>
<feature type="domain" description="Methyltransferase type 11" evidence="6">
    <location>
        <begin position="178"/>
        <end position="276"/>
    </location>
</feature>
<evidence type="ECO:0000313" key="8">
    <source>
        <dbReference type="Proteomes" id="UP000636709"/>
    </source>
</evidence>
<proteinExistence type="inferred from homology"/>
<dbReference type="EMBL" id="JACEFO010001623">
    <property type="protein sequence ID" value="KAF8729746.1"/>
    <property type="molecule type" value="Genomic_DNA"/>
</dbReference>
<reference evidence="7" key="1">
    <citation type="submission" date="2020-07" db="EMBL/GenBank/DDBJ databases">
        <title>Genome sequence and genetic diversity analysis of an under-domesticated orphan crop, white fonio (Digitaria exilis).</title>
        <authorList>
            <person name="Bennetzen J.L."/>
            <person name="Chen S."/>
            <person name="Ma X."/>
            <person name="Wang X."/>
            <person name="Yssel A.E.J."/>
            <person name="Chaluvadi S.R."/>
            <person name="Johnson M."/>
            <person name="Gangashetty P."/>
            <person name="Hamidou F."/>
            <person name="Sanogo M.D."/>
            <person name="Zwaenepoel A."/>
            <person name="Wallace J."/>
            <person name="Van De Peer Y."/>
            <person name="Van Deynze A."/>
        </authorList>
    </citation>
    <scope>NUCLEOTIDE SEQUENCE</scope>
    <source>
        <tissue evidence="7">Leaves</tissue>
    </source>
</reference>
<evidence type="ECO:0000256" key="4">
    <source>
        <dbReference type="PROSITE-ProRule" id="PRU00914"/>
    </source>
</evidence>
<dbReference type="SUPFAM" id="SSF53335">
    <property type="entry name" value="S-adenosyl-L-methionine-dependent methyltransferases"/>
    <property type="match status" value="1"/>
</dbReference>
<evidence type="ECO:0000256" key="5">
    <source>
        <dbReference type="SAM" id="MobiDB-lite"/>
    </source>
</evidence>
<gene>
    <name evidence="7" type="ORF">HU200_017713</name>
</gene>
<name>A0A835KFX9_9POAL</name>
<dbReference type="AlphaFoldDB" id="A0A835KFX9"/>
<keyword evidence="3 4" id="KW-0949">S-adenosyl-L-methionine</keyword>
<dbReference type="InterPro" id="IPR013216">
    <property type="entry name" value="Methyltransf_11"/>
</dbReference>
<feature type="region of interest" description="SAM motif II" evidence="4">
    <location>
        <begin position="240"/>
        <end position="248"/>
    </location>
</feature>
<evidence type="ECO:0000259" key="6">
    <source>
        <dbReference type="Pfam" id="PF08241"/>
    </source>
</evidence>
<dbReference type="InterPro" id="IPR029063">
    <property type="entry name" value="SAM-dependent_MTases_sf"/>
</dbReference>
<protein>
    <recommendedName>
        <fullName evidence="6">Methyltransferase type 11 domain-containing protein</fullName>
    </recommendedName>
</protein>
<evidence type="ECO:0000313" key="7">
    <source>
        <dbReference type="EMBL" id="KAF8729746.1"/>
    </source>
</evidence>
<feature type="compositionally biased region" description="Low complexity" evidence="5">
    <location>
        <begin position="39"/>
        <end position="49"/>
    </location>
</feature>
<dbReference type="PANTHER" id="PTHR43591">
    <property type="entry name" value="METHYLTRANSFERASE"/>
    <property type="match status" value="1"/>
</dbReference>
<dbReference type="Proteomes" id="UP000636709">
    <property type="component" value="Unassembled WGS sequence"/>
</dbReference>
<dbReference type="GO" id="GO:0032259">
    <property type="term" value="P:methylation"/>
    <property type="evidence" value="ECO:0007669"/>
    <property type="project" value="UniProtKB-UniRule"/>
</dbReference>
<feature type="region of interest" description="Disordered" evidence="5">
    <location>
        <begin position="10"/>
        <end position="58"/>
    </location>
</feature>
<dbReference type="CDD" id="cd02440">
    <property type="entry name" value="AdoMet_MTases"/>
    <property type="match status" value="1"/>
</dbReference>
<organism evidence="7 8">
    <name type="scientific">Digitaria exilis</name>
    <dbReference type="NCBI Taxonomy" id="1010633"/>
    <lineage>
        <taxon>Eukaryota</taxon>
        <taxon>Viridiplantae</taxon>
        <taxon>Streptophyta</taxon>
        <taxon>Embryophyta</taxon>
        <taxon>Tracheophyta</taxon>
        <taxon>Spermatophyta</taxon>
        <taxon>Magnoliopsida</taxon>
        <taxon>Liliopsida</taxon>
        <taxon>Poales</taxon>
        <taxon>Poaceae</taxon>
        <taxon>PACMAD clade</taxon>
        <taxon>Panicoideae</taxon>
        <taxon>Panicodae</taxon>
        <taxon>Paniceae</taxon>
        <taxon>Anthephorinae</taxon>
        <taxon>Digitaria</taxon>
    </lineage>
</organism>
<dbReference type="OrthoDB" id="8300214at2759"/>
<feature type="region of interest" description="SAM motif III" evidence="4">
    <location>
        <begin position="267"/>
        <end position="276"/>
    </location>
</feature>
<dbReference type="GO" id="GO:0008757">
    <property type="term" value="F:S-adenosylmethionine-dependent methyltransferase activity"/>
    <property type="evidence" value="ECO:0007669"/>
    <property type="project" value="InterPro"/>
</dbReference>
<keyword evidence="1 4" id="KW-0489">Methyltransferase</keyword>
<feature type="compositionally biased region" description="Low complexity" evidence="5">
    <location>
        <begin position="10"/>
        <end position="22"/>
    </location>
</feature>
<dbReference type="Pfam" id="PF08241">
    <property type="entry name" value="Methyltransf_11"/>
    <property type="match status" value="1"/>
</dbReference>
<comment type="caution">
    <text evidence="7">The sequence shown here is derived from an EMBL/GenBank/DDBJ whole genome shotgun (WGS) entry which is preliminary data.</text>
</comment>
<evidence type="ECO:0000256" key="2">
    <source>
        <dbReference type="ARBA" id="ARBA00022679"/>
    </source>
</evidence>